<dbReference type="InterPro" id="IPR027640">
    <property type="entry name" value="Kinesin-like_fam"/>
</dbReference>
<dbReference type="SUPFAM" id="SSF52540">
    <property type="entry name" value="P-loop containing nucleoside triphosphate hydrolases"/>
    <property type="match status" value="1"/>
</dbReference>
<dbReference type="AlphaFoldDB" id="A0A367IZH7"/>
<evidence type="ECO:0000256" key="1">
    <source>
        <dbReference type="ARBA" id="ARBA00023054"/>
    </source>
</evidence>
<dbReference type="InterPro" id="IPR036961">
    <property type="entry name" value="Kinesin_motor_dom_sf"/>
</dbReference>
<sequence>MEIYNERIKDLLASTDMHPDIVEDKKKGIYVRNLNEEINLIDLAGSEKVASDMERRKEGAFINKSLLTLGNVISKLTSDEPTTHIPFRNSKLTRILQASLSGNARISVICTINPTLASKDESLNTLKFAQRTKLVKTDAKMTKIGDNSQLQKCLRTIAELQIQMQEKNDIETETRNKLQNLLSIILTSSKESTRDHIDINFHSSTVDEVLAYCEENLLAKIESDRQTIQSMKVSIEQLQNKMRVMDDIVADKTEIVSRREVQIESLTEKQKVTIGHLKETANPALAHAFETFFLSTKPEEISQAKELIRQSLSKDGGQVFKEKRNESRELRLLSQKCKELVSENESLQKKMNKPVSIQEATLSVLPVFPMYRALVRQETLPELVEQVLEDCSSCHSTDDSFWDDRNDTESEVEEIVKTYEPYSQSIQQRVFYVPSSVIVAFIIYLLYQL</sequence>
<accession>A0A367IZH7</accession>
<keyword evidence="8" id="KW-1185">Reference proteome</keyword>
<dbReference type="PANTHER" id="PTHR47968">
    <property type="entry name" value="CENTROMERE PROTEIN E"/>
    <property type="match status" value="1"/>
</dbReference>
<evidence type="ECO:0000256" key="2">
    <source>
        <dbReference type="ARBA" id="ARBA00023175"/>
    </source>
</evidence>
<name>A0A367IZH7_RHIST</name>
<dbReference type="PANTHER" id="PTHR47968:SF75">
    <property type="entry name" value="CENTROMERE-ASSOCIATED PROTEIN E"/>
    <property type="match status" value="1"/>
</dbReference>
<keyword evidence="5" id="KW-0472">Membrane</keyword>
<keyword evidence="1 4" id="KW-0175">Coiled coil</keyword>
<protein>
    <recommendedName>
        <fullName evidence="6">Kinesin motor domain-containing protein</fullName>
    </recommendedName>
</protein>
<organism evidence="7 8">
    <name type="scientific">Rhizopus stolonifer</name>
    <name type="common">Rhizopus nigricans</name>
    <dbReference type="NCBI Taxonomy" id="4846"/>
    <lineage>
        <taxon>Eukaryota</taxon>
        <taxon>Fungi</taxon>
        <taxon>Fungi incertae sedis</taxon>
        <taxon>Mucoromycota</taxon>
        <taxon>Mucoromycotina</taxon>
        <taxon>Mucoromycetes</taxon>
        <taxon>Mucorales</taxon>
        <taxon>Mucorineae</taxon>
        <taxon>Rhizopodaceae</taxon>
        <taxon>Rhizopus</taxon>
    </lineage>
</organism>
<feature type="domain" description="Kinesin motor" evidence="6">
    <location>
        <begin position="1"/>
        <end position="135"/>
    </location>
</feature>
<feature type="coiled-coil region" evidence="4">
    <location>
        <begin position="323"/>
        <end position="350"/>
    </location>
</feature>
<evidence type="ECO:0000259" key="6">
    <source>
        <dbReference type="PROSITE" id="PS50067"/>
    </source>
</evidence>
<keyword evidence="5" id="KW-0812">Transmembrane</keyword>
<dbReference type="GO" id="GO:0007018">
    <property type="term" value="P:microtubule-based movement"/>
    <property type="evidence" value="ECO:0007669"/>
    <property type="project" value="InterPro"/>
</dbReference>
<dbReference type="GO" id="GO:0005524">
    <property type="term" value="F:ATP binding"/>
    <property type="evidence" value="ECO:0007669"/>
    <property type="project" value="InterPro"/>
</dbReference>
<dbReference type="GO" id="GO:0008017">
    <property type="term" value="F:microtubule binding"/>
    <property type="evidence" value="ECO:0007669"/>
    <property type="project" value="InterPro"/>
</dbReference>
<dbReference type="STRING" id="4846.A0A367IZH7"/>
<dbReference type="OrthoDB" id="3176171at2759"/>
<dbReference type="InterPro" id="IPR001752">
    <property type="entry name" value="Kinesin_motor_dom"/>
</dbReference>
<proteinExistence type="inferred from homology"/>
<evidence type="ECO:0000256" key="5">
    <source>
        <dbReference type="SAM" id="Phobius"/>
    </source>
</evidence>
<dbReference type="SMART" id="SM00129">
    <property type="entry name" value="KISc"/>
    <property type="match status" value="1"/>
</dbReference>
<evidence type="ECO:0000313" key="7">
    <source>
        <dbReference type="EMBL" id="RCH83096.1"/>
    </source>
</evidence>
<dbReference type="Pfam" id="PF00225">
    <property type="entry name" value="Kinesin"/>
    <property type="match status" value="1"/>
</dbReference>
<dbReference type="Gene3D" id="3.40.850.10">
    <property type="entry name" value="Kinesin motor domain"/>
    <property type="match status" value="1"/>
</dbReference>
<dbReference type="InterPro" id="IPR027417">
    <property type="entry name" value="P-loop_NTPase"/>
</dbReference>
<evidence type="ECO:0000313" key="8">
    <source>
        <dbReference type="Proteomes" id="UP000253551"/>
    </source>
</evidence>
<comment type="caution">
    <text evidence="7">The sequence shown here is derived from an EMBL/GenBank/DDBJ whole genome shotgun (WGS) entry which is preliminary data.</text>
</comment>
<dbReference type="Proteomes" id="UP000253551">
    <property type="component" value="Unassembled WGS sequence"/>
</dbReference>
<dbReference type="EMBL" id="PJQM01004860">
    <property type="protein sequence ID" value="RCH83096.1"/>
    <property type="molecule type" value="Genomic_DNA"/>
</dbReference>
<dbReference type="GO" id="GO:0003777">
    <property type="term" value="F:microtubule motor activity"/>
    <property type="evidence" value="ECO:0007669"/>
    <property type="project" value="InterPro"/>
</dbReference>
<comment type="caution">
    <text evidence="3">Lacks conserved residue(s) required for the propagation of feature annotation.</text>
</comment>
<reference evidence="7 8" key="1">
    <citation type="journal article" date="2018" name="G3 (Bethesda)">
        <title>Phylogenetic and Phylogenomic Definition of Rhizopus Species.</title>
        <authorList>
            <person name="Gryganskyi A.P."/>
            <person name="Golan J."/>
            <person name="Dolatabadi S."/>
            <person name="Mondo S."/>
            <person name="Robb S."/>
            <person name="Idnurm A."/>
            <person name="Muszewska A."/>
            <person name="Steczkiewicz K."/>
            <person name="Masonjones S."/>
            <person name="Liao H.L."/>
            <person name="Gajdeczka M.T."/>
            <person name="Anike F."/>
            <person name="Vuek A."/>
            <person name="Anishchenko I.M."/>
            <person name="Voigt K."/>
            <person name="de Hoog G.S."/>
            <person name="Smith M.E."/>
            <person name="Heitman J."/>
            <person name="Vilgalys R."/>
            <person name="Stajich J.E."/>
        </authorList>
    </citation>
    <scope>NUCLEOTIDE SEQUENCE [LARGE SCALE GENOMIC DNA]</scope>
    <source>
        <strain evidence="7 8">LSU 92-RS-03</strain>
    </source>
</reference>
<dbReference type="PROSITE" id="PS50067">
    <property type="entry name" value="KINESIN_MOTOR_2"/>
    <property type="match status" value="1"/>
</dbReference>
<dbReference type="PRINTS" id="PR00380">
    <property type="entry name" value="KINESINHEAVY"/>
</dbReference>
<comment type="similarity">
    <text evidence="3">Belongs to the TRAFAC class myosin-kinesin ATPase superfamily. Kinesin family.</text>
</comment>
<evidence type="ECO:0000256" key="4">
    <source>
        <dbReference type="SAM" id="Coils"/>
    </source>
</evidence>
<keyword evidence="2" id="KW-0505">Motor protein</keyword>
<gene>
    <name evidence="7" type="ORF">CU098_004715</name>
</gene>
<keyword evidence="5" id="KW-1133">Transmembrane helix</keyword>
<feature type="transmembrane region" description="Helical" evidence="5">
    <location>
        <begin position="430"/>
        <end position="447"/>
    </location>
</feature>
<evidence type="ECO:0000256" key="3">
    <source>
        <dbReference type="PROSITE-ProRule" id="PRU00283"/>
    </source>
</evidence>